<dbReference type="SUPFAM" id="SSF51735">
    <property type="entry name" value="NAD(P)-binding Rossmann-fold domains"/>
    <property type="match status" value="1"/>
</dbReference>
<accession>A0ABQ7KFD6</accession>
<protein>
    <submittedName>
        <fullName evidence="1">Uncharacterized protein</fullName>
    </submittedName>
</protein>
<name>A0ABQ7KFD6_9FUNG</name>
<proteinExistence type="predicted"/>
<dbReference type="Proteomes" id="UP001194696">
    <property type="component" value="Unassembled WGS sequence"/>
</dbReference>
<dbReference type="Gene3D" id="3.40.50.720">
    <property type="entry name" value="NAD(P)-binding Rossmann-like Domain"/>
    <property type="match status" value="1"/>
</dbReference>
<keyword evidence="2" id="KW-1185">Reference proteome</keyword>
<gene>
    <name evidence="1" type="ORF">BGZ96_007655</name>
</gene>
<reference evidence="1 2" key="1">
    <citation type="journal article" date="2020" name="Fungal Divers.">
        <title>Resolving the Mortierellaceae phylogeny through synthesis of multi-gene phylogenetics and phylogenomics.</title>
        <authorList>
            <person name="Vandepol N."/>
            <person name="Liber J."/>
            <person name="Desiro A."/>
            <person name="Na H."/>
            <person name="Kennedy M."/>
            <person name="Barry K."/>
            <person name="Grigoriev I.V."/>
            <person name="Miller A.N."/>
            <person name="O'Donnell K."/>
            <person name="Stajich J.E."/>
            <person name="Bonito G."/>
        </authorList>
    </citation>
    <scope>NUCLEOTIDE SEQUENCE [LARGE SCALE GENOMIC DNA]</scope>
    <source>
        <strain evidence="1 2">AD045</strain>
    </source>
</reference>
<evidence type="ECO:0000313" key="1">
    <source>
        <dbReference type="EMBL" id="KAG0297104.1"/>
    </source>
</evidence>
<evidence type="ECO:0000313" key="2">
    <source>
        <dbReference type="Proteomes" id="UP001194696"/>
    </source>
</evidence>
<sequence length="137" mass="15335">MPRRILQKIMDVNYMGVARISKDLVPCLRTYASVGYAFPTAALKLPRARLLAIISNGPRSNTPGFGDYSASKLPTASLLDTTRVELFPCEIDILILELSCVKTPLVASFELISKQNWKNVDEMTQWTYLLVLWIIGS</sequence>
<dbReference type="EMBL" id="JAAAIM010000040">
    <property type="protein sequence ID" value="KAG0297104.1"/>
    <property type="molecule type" value="Genomic_DNA"/>
</dbReference>
<organism evidence="1 2">
    <name type="scientific">Linnemannia gamsii</name>
    <dbReference type="NCBI Taxonomy" id="64522"/>
    <lineage>
        <taxon>Eukaryota</taxon>
        <taxon>Fungi</taxon>
        <taxon>Fungi incertae sedis</taxon>
        <taxon>Mucoromycota</taxon>
        <taxon>Mortierellomycotina</taxon>
        <taxon>Mortierellomycetes</taxon>
        <taxon>Mortierellales</taxon>
        <taxon>Mortierellaceae</taxon>
        <taxon>Linnemannia</taxon>
    </lineage>
</organism>
<comment type="caution">
    <text evidence="1">The sequence shown here is derived from an EMBL/GenBank/DDBJ whole genome shotgun (WGS) entry which is preliminary data.</text>
</comment>
<dbReference type="InterPro" id="IPR036291">
    <property type="entry name" value="NAD(P)-bd_dom_sf"/>
</dbReference>